<organism evidence="2 3">
    <name type="scientific">Gordonia hydrophobica</name>
    <dbReference type="NCBI Taxonomy" id="40516"/>
    <lineage>
        <taxon>Bacteria</taxon>
        <taxon>Bacillati</taxon>
        <taxon>Actinomycetota</taxon>
        <taxon>Actinomycetes</taxon>
        <taxon>Mycobacteriales</taxon>
        <taxon>Gordoniaceae</taxon>
        <taxon>Gordonia</taxon>
    </lineage>
</organism>
<keyword evidence="3" id="KW-1185">Reference proteome</keyword>
<reference evidence="2 3" key="1">
    <citation type="journal article" date="2023" name="Virus Evol.">
        <title>Computational host range prediction-The good, the bad, and the ugly.</title>
        <authorList>
            <person name="Howell A.A."/>
            <person name="Versoza C.J."/>
            <person name="Pfeifer S.P."/>
        </authorList>
    </citation>
    <scope>NUCLEOTIDE SEQUENCE [LARGE SCALE GENOMIC DNA]</scope>
    <source>
        <strain evidence="2 3">1610/1b</strain>
    </source>
</reference>
<dbReference type="RefSeq" id="WP_157086057.1">
    <property type="nucleotide sequence ID" value="NZ_CP136137.1"/>
</dbReference>
<accession>A0ABZ2U3M0</accession>
<proteinExistence type="predicted"/>
<gene>
    <name evidence="2" type="ORF">RVF87_03550</name>
</gene>
<evidence type="ECO:0000256" key="1">
    <source>
        <dbReference type="SAM" id="MobiDB-lite"/>
    </source>
</evidence>
<name>A0ABZ2U3M0_9ACTN</name>
<sequence>MPEHDMGVDQIRIPITSGPRGGRAVTRTYRTGSGLMVTAAGHRPSASAVQYYAIVP</sequence>
<protein>
    <submittedName>
        <fullName evidence="2">Uncharacterized protein</fullName>
    </submittedName>
</protein>
<evidence type="ECO:0000313" key="2">
    <source>
        <dbReference type="EMBL" id="WYY08168.1"/>
    </source>
</evidence>
<dbReference type="Proteomes" id="UP001479933">
    <property type="component" value="Chromosome"/>
</dbReference>
<feature type="region of interest" description="Disordered" evidence="1">
    <location>
        <begin position="1"/>
        <end position="24"/>
    </location>
</feature>
<dbReference type="EMBL" id="CP136137">
    <property type="protein sequence ID" value="WYY08168.1"/>
    <property type="molecule type" value="Genomic_DNA"/>
</dbReference>
<evidence type="ECO:0000313" key="3">
    <source>
        <dbReference type="Proteomes" id="UP001479933"/>
    </source>
</evidence>